<dbReference type="InterPro" id="IPR001750">
    <property type="entry name" value="ND/Mrp_TM"/>
</dbReference>
<accession>A0A6H0N1G1</accession>
<evidence type="ECO:0000256" key="15">
    <source>
        <dbReference type="ARBA" id="ARBA00023136"/>
    </source>
</evidence>
<keyword evidence="10" id="KW-0249">Electron transport</keyword>
<dbReference type="PANTHER" id="PTHR46552:SF1">
    <property type="entry name" value="NADH-UBIQUINONE OXIDOREDUCTASE CHAIN 2"/>
    <property type="match status" value="1"/>
</dbReference>
<keyword evidence="13" id="KW-0830">Ubiquinone</keyword>
<sequence>MLLLGSGNLFFYLLMIMGPLVAVSSSSWFVCWVGVELSFLGVIPFLVSESPQSISKEASMKYFCVQALGSGLLMCGGIFKFVLPANSDLVLLVGLLLKLGAFPLHFWVPSVIAGLDFFGLFLTLTWQKIAPFLFLINLLESSSWLQPYVLVIGGASAVVGAIIGLNQTMLGPLLGASSVSHTGWAMIGAVTGSLWVYFILYGLSLLFVVYFLKSKEYFLSSLTFLGLSGLPPFILFLGKWSVMKAAMFAGMPLWSLFLPVTGSLLSLFFYLKVFFSCFLEDKNTKVKTVFLVSSVFFVLSGCVLMVWF</sequence>
<comment type="similarity">
    <text evidence="2">Belongs to the complex I subunit 2 family.</text>
</comment>
<reference evidence="20" key="1">
    <citation type="submission" date="2018-12" db="EMBL/GenBank/DDBJ databases">
        <authorList>
            <person name="Do T.D."/>
            <person name="Kim C.-B."/>
        </authorList>
    </citation>
    <scope>NUCLEOTIDE SEQUENCE</scope>
</reference>
<evidence type="ECO:0000256" key="17">
    <source>
        <dbReference type="ARBA" id="ARBA00049551"/>
    </source>
</evidence>
<feature type="transmembrane region" description="Helical" evidence="18">
    <location>
        <begin position="245"/>
        <end position="269"/>
    </location>
</feature>
<feature type="transmembrane region" description="Helical" evidence="18">
    <location>
        <begin position="217"/>
        <end position="238"/>
    </location>
</feature>
<dbReference type="GO" id="GO:0005743">
    <property type="term" value="C:mitochondrial inner membrane"/>
    <property type="evidence" value="ECO:0007669"/>
    <property type="project" value="UniProtKB-SubCell"/>
</dbReference>
<keyword evidence="15 18" id="KW-0472">Membrane</keyword>
<evidence type="ECO:0000256" key="4">
    <source>
        <dbReference type="ARBA" id="ARBA00021008"/>
    </source>
</evidence>
<evidence type="ECO:0000256" key="2">
    <source>
        <dbReference type="ARBA" id="ARBA00007012"/>
    </source>
</evidence>
<keyword evidence="6" id="KW-0679">Respiratory chain</keyword>
<keyword evidence="14 20" id="KW-0496">Mitochondrion</keyword>
<evidence type="ECO:0000256" key="10">
    <source>
        <dbReference type="ARBA" id="ARBA00022982"/>
    </source>
</evidence>
<evidence type="ECO:0000256" key="6">
    <source>
        <dbReference type="ARBA" id="ARBA00022660"/>
    </source>
</evidence>
<evidence type="ECO:0000256" key="14">
    <source>
        <dbReference type="ARBA" id="ARBA00023128"/>
    </source>
</evidence>
<feature type="transmembrane region" description="Helical" evidence="18">
    <location>
        <begin position="186"/>
        <end position="211"/>
    </location>
</feature>
<keyword evidence="7 18" id="KW-0812">Transmembrane</keyword>
<dbReference type="Pfam" id="PF00361">
    <property type="entry name" value="Proton_antipo_M"/>
    <property type="match status" value="1"/>
</dbReference>
<dbReference type="RefSeq" id="YP_009827432.1">
    <property type="nucleotide sequence ID" value="NC_048494.1"/>
</dbReference>
<gene>
    <name evidence="20" type="primary">ND2</name>
</gene>
<protein>
    <recommendedName>
        <fullName evidence="4">NADH-ubiquinone oxidoreductase chain 2</fullName>
        <ecNumber evidence="3">7.1.1.2</ecNumber>
    </recommendedName>
    <alternativeName>
        <fullName evidence="16">NADH dehydrogenase subunit 2</fullName>
    </alternativeName>
</protein>
<evidence type="ECO:0000313" key="20">
    <source>
        <dbReference type="EMBL" id="QIV24378.1"/>
    </source>
</evidence>
<dbReference type="CTD" id="4536"/>
<keyword evidence="5" id="KW-0813">Transport</keyword>
<dbReference type="AlphaFoldDB" id="A0A6H0N1G1"/>
<dbReference type="EC" id="7.1.1.2" evidence="3"/>
<keyword evidence="9" id="KW-1278">Translocase</keyword>
<dbReference type="PANTHER" id="PTHR46552">
    <property type="entry name" value="NADH-UBIQUINONE OXIDOREDUCTASE CHAIN 2"/>
    <property type="match status" value="1"/>
</dbReference>
<dbReference type="GO" id="GO:0008137">
    <property type="term" value="F:NADH dehydrogenase (ubiquinone) activity"/>
    <property type="evidence" value="ECO:0007669"/>
    <property type="project" value="UniProtKB-EC"/>
</dbReference>
<geneLocation type="mitochondrion" evidence="20"/>
<evidence type="ECO:0000256" key="18">
    <source>
        <dbReference type="SAM" id="Phobius"/>
    </source>
</evidence>
<evidence type="ECO:0000256" key="16">
    <source>
        <dbReference type="ARBA" id="ARBA00031028"/>
    </source>
</evidence>
<feature type="transmembrane region" description="Helical" evidence="18">
    <location>
        <begin position="115"/>
        <end position="139"/>
    </location>
</feature>
<comment type="subcellular location">
    <subcellularLocation>
        <location evidence="1">Mitochondrion inner membrane</location>
        <topology evidence="1">Multi-pass membrane protein</topology>
    </subcellularLocation>
</comment>
<keyword evidence="8" id="KW-0999">Mitochondrion inner membrane</keyword>
<dbReference type="GeneID" id="55290417"/>
<feature type="domain" description="NADH:quinone oxidoreductase/Mrp antiporter transmembrane" evidence="19">
    <location>
        <begin position="89"/>
        <end position="210"/>
    </location>
</feature>
<feature type="transmembrane region" description="Helical" evidence="18">
    <location>
        <begin position="20"/>
        <end position="47"/>
    </location>
</feature>
<keyword evidence="11 18" id="KW-1133">Transmembrane helix</keyword>
<dbReference type="InterPro" id="IPR050175">
    <property type="entry name" value="Complex_I_Subunit_2"/>
</dbReference>
<feature type="transmembrane region" description="Helical" evidence="18">
    <location>
        <begin position="289"/>
        <end position="307"/>
    </location>
</feature>
<evidence type="ECO:0000256" key="11">
    <source>
        <dbReference type="ARBA" id="ARBA00022989"/>
    </source>
</evidence>
<keyword evidence="12" id="KW-0520">NAD</keyword>
<evidence type="ECO:0000256" key="1">
    <source>
        <dbReference type="ARBA" id="ARBA00004448"/>
    </source>
</evidence>
<evidence type="ECO:0000256" key="7">
    <source>
        <dbReference type="ARBA" id="ARBA00022692"/>
    </source>
</evidence>
<comment type="catalytic activity">
    <reaction evidence="17">
        <text>a ubiquinone + NADH + 5 H(+)(in) = a ubiquinol + NAD(+) + 4 H(+)(out)</text>
        <dbReference type="Rhea" id="RHEA:29091"/>
        <dbReference type="Rhea" id="RHEA-COMP:9565"/>
        <dbReference type="Rhea" id="RHEA-COMP:9566"/>
        <dbReference type="ChEBI" id="CHEBI:15378"/>
        <dbReference type="ChEBI" id="CHEBI:16389"/>
        <dbReference type="ChEBI" id="CHEBI:17976"/>
        <dbReference type="ChEBI" id="CHEBI:57540"/>
        <dbReference type="ChEBI" id="CHEBI:57945"/>
        <dbReference type="EC" id="7.1.1.2"/>
    </reaction>
</comment>
<reference evidence="20" key="2">
    <citation type="journal article" date="2019" name="Mitochondrial DNA Part B Resour">
        <title>Characterization of the complete mitochondrial genome of Hermissenda emurai (Baba, 1937) (Nudibranchia, Facelinidae).</title>
        <authorList>
            <person name="Dinh Do T."/>
            <person name="Kim J.-I."/>
            <person name="Jung D.-W."/>
            <person name="Choi T.-J."/>
            <person name="Karagozlu M.Z."/>
            <person name="Kim C.-B."/>
        </authorList>
    </citation>
    <scope>NUCLEOTIDE SEQUENCE</scope>
</reference>
<feature type="transmembrane region" description="Helical" evidence="18">
    <location>
        <begin position="89"/>
        <end position="108"/>
    </location>
</feature>
<evidence type="ECO:0000256" key="5">
    <source>
        <dbReference type="ARBA" id="ARBA00022448"/>
    </source>
</evidence>
<evidence type="ECO:0000256" key="12">
    <source>
        <dbReference type="ARBA" id="ARBA00023027"/>
    </source>
</evidence>
<feature type="transmembrane region" description="Helical" evidence="18">
    <location>
        <begin position="59"/>
        <end position="83"/>
    </location>
</feature>
<evidence type="ECO:0000256" key="3">
    <source>
        <dbReference type="ARBA" id="ARBA00012944"/>
    </source>
</evidence>
<dbReference type="GO" id="GO:0006120">
    <property type="term" value="P:mitochondrial electron transport, NADH to ubiquinone"/>
    <property type="evidence" value="ECO:0007669"/>
    <property type="project" value="TreeGrafter"/>
</dbReference>
<organism evidence="20">
    <name type="scientific">Hermissenda emurai</name>
    <dbReference type="NCBI Taxonomy" id="1840523"/>
    <lineage>
        <taxon>Eukaryota</taxon>
        <taxon>Metazoa</taxon>
        <taxon>Spiralia</taxon>
        <taxon>Lophotrochozoa</taxon>
        <taxon>Mollusca</taxon>
        <taxon>Gastropoda</taxon>
        <taxon>Heterobranchia</taxon>
        <taxon>Euthyneura</taxon>
        <taxon>Nudipleura</taxon>
        <taxon>Nudibranchia</taxon>
        <taxon>Cladobranchia</taxon>
        <taxon>Aeolidioidea</taxon>
        <taxon>Glaucidae</taxon>
        <taxon>Hermissenda</taxon>
    </lineage>
</organism>
<dbReference type="EMBL" id="MK279704">
    <property type="protein sequence ID" value="QIV24378.1"/>
    <property type="molecule type" value="Genomic_DNA"/>
</dbReference>
<name>A0A6H0N1G1_9GAST</name>
<evidence type="ECO:0000256" key="13">
    <source>
        <dbReference type="ARBA" id="ARBA00023075"/>
    </source>
</evidence>
<evidence type="ECO:0000256" key="8">
    <source>
        <dbReference type="ARBA" id="ARBA00022792"/>
    </source>
</evidence>
<evidence type="ECO:0000259" key="19">
    <source>
        <dbReference type="Pfam" id="PF00361"/>
    </source>
</evidence>
<evidence type="ECO:0000256" key="9">
    <source>
        <dbReference type="ARBA" id="ARBA00022967"/>
    </source>
</evidence>
<feature type="transmembrane region" description="Helical" evidence="18">
    <location>
        <begin position="145"/>
        <end position="165"/>
    </location>
</feature>
<proteinExistence type="inferred from homology"/>